<keyword evidence="3" id="KW-1185">Reference proteome</keyword>
<feature type="transmembrane region" description="Helical" evidence="1">
    <location>
        <begin position="75"/>
        <end position="96"/>
    </location>
</feature>
<accession>A0A6A5EM65</accession>
<keyword evidence="1" id="KW-0812">Transmembrane</keyword>
<feature type="transmembrane region" description="Helical" evidence="1">
    <location>
        <begin position="117"/>
        <end position="137"/>
    </location>
</feature>
<evidence type="ECO:0000313" key="3">
    <source>
        <dbReference type="Proteomes" id="UP000465112"/>
    </source>
</evidence>
<sequence>MSLIAAAHVWRLRGSEGSFAKPSTYCLLWTSEEEIPARRKHCDWRAQVLTAILFNPYEDKPTFSLSPFLGSRRGFGFIPGISSQLFSLPASPFFFYSDSYKSSLNGLANLKERKDRSFFSVFIFSWTLGILSAVFLIPNVLEFNCF</sequence>
<comment type="caution">
    <text evidence="2">The sequence shown here is derived from an EMBL/GenBank/DDBJ whole genome shotgun (WGS) entry which is preliminary data.</text>
</comment>
<evidence type="ECO:0000256" key="1">
    <source>
        <dbReference type="SAM" id="Phobius"/>
    </source>
</evidence>
<dbReference type="AlphaFoldDB" id="A0A6A5EM65"/>
<name>A0A6A5EM65_PERFL</name>
<gene>
    <name evidence="2" type="ORF">PFLUV_G00235830</name>
</gene>
<dbReference type="EMBL" id="VHII01000020">
    <property type="protein sequence ID" value="KAF1375092.1"/>
    <property type="molecule type" value="Genomic_DNA"/>
</dbReference>
<dbReference type="Proteomes" id="UP000465112">
    <property type="component" value="Chromosome 20"/>
</dbReference>
<keyword evidence="1" id="KW-0472">Membrane</keyword>
<reference evidence="2 3" key="1">
    <citation type="submission" date="2019-06" db="EMBL/GenBank/DDBJ databases">
        <title>A chromosome-scale genome assembly of the European perch, Perca fluviatilis.</title>
        <authorList>
            <person name="Roques C."/>
            <person name="Zahm M."/>
            <person name="Cabau C."/>
            <person name="Klopp C."/>
            <person name="Bouchez O."/>
            <person name="Donnadieu C."/>
            <person name="Kuhl H."/>
            <person name="Gislard M."/>
            <person name="Guendouz S."/>
            <person name="Journot L."/>
            <person name="Haffray P."/>
            <person name="Bestin A."/>
            <person name="Morvezen R."/>
            <person name="Feron R."/>
            <person name="Wen M."/>
            <person name="Jouanno E."/>
            <person name="Herpin A."/>
            <person name="Schartl M."/>
            <person name="Postlethwait J."/>
            <person name="Schaerlinger B."/>
            <person name="Chardard D."/>
            <person name="Lecocq T."/>
            <person name="Poncet C."/>
            <person name="Jaffrelo L."/>
            <person name="Lampietro C."/>
            <person name="Guiguen Y."/>
        </authorList>
    </citation>
    <scope>NUCLEOTIDE SEQUENCE [LARGE SCALE GENOMIC DNA]</scope>
    <source>
        <tissue evidence="2">Blood</tissue>
    </source>
</reference>
<proteinExistence type="predicted"/>
<keyword evidence="1" id="KW-1133">Transmembrane helix</keyword>
<organism evidence="2 3">
    <name type="scientific">Perca fluviatilis</name>
    <name type="common">European perch</name>
    <dbReference type="NCBI Taxonomy" id="8168"/>
    <lineage>
        <taxon>Eukaryota</taxon>
        <taxon>Metazoa</taxon>
        <taxon>Chordata</taxon>
        <taxon>Craniata</taxon>
        <taxon>Vertebrata</taxon>
        <taxon>Euteleostomi</taxon>
        <taxon>Actinopterygii</taxon>
        <taxon>Neopterygii</taxon>
        <taxon>Teleostei</taxon>
        <taxon>Neoteleostei</taxon>
        <taxon>Acanthomorphata</taxon>
        <taxon>Eupercaria</taxon>
        <taxon>Perciformes</taxon>
        <taxon>Percoidei</taxon>
        <taxon>Percidae</taxon>
        <taxon>Percinae</taxon>
        <taxon>Perca</taxon>
    </lineage>
</organism>
<protein>
    <submittedName>
        <fullName evidence="2">Uncharacterized protein</fullName>
    </submittedName>
</protein>
<evidence type="ECO:0000313" key="2">
    <source>
        <dbReference type="EMBL" id="KAF1375092.1"/>
    </source>
</evidence>